<feature type="region of interest" description="Disordered" evidence="1">
    <location>
        <begin position="1"/>
        <end position="88"/>
    </location>
</feature>
<dbReference type="Proteomes" id="UP001589896">
    <property type="component" value="Unassembled WGS sequence"/>
</dbReference>
<reference evidence="2 3" key="1">
    <citation type="submission" date="2024-09" db="EMBL/GenBank/DDBJ databases">
        <authorList>
            <person name="Sun Q."/>
            <person name="Mori K."/>
        </authorList>
    </citation>
    <scope>NUCLEOTIDE SEQUENCE [LARGE SCALE GENOMIC DNA]</scope>
    <source>
        <strain evidence="2 3">KCTC 23076</strain>
    </source>
</reference>
<organism evidence="2 3">
    <name type="scientific">Lysobacter korlensis</name>
    <dbReference type="NCBI Taxonomy" id="553636"/>
    <lineage>
        <taxon>Bacteria</taxon>
        <taxon>Pseudomonadati</taxon>
        <taxon>Pseudomonadota</taxon>
        <taxon>Gammaproteobacteria</taxon>
        <taxon>Lysobacterales</taxon>
        <taxon>Lysobacteraceae</taxon>
        <taxon>Lysobacter</taxon>
    </lineage>
</organism>
<name>A0ABV6RP41_9GAMM</name>
<keyword evidence="3" id="KW-1185">Reference proteome</keyword>
<dbReference type="RefSeq" id="WP_386668880.1">
    <property type="nucleotide sequence ID" value="NZ_JBHLTG010000002.1"/>
</dbReference>
<evidence type="ECO:0000313" key="2">
    <source>
        <dbReference type="EMBL" id="MFC0678756.1"/>
    </source>
</evidence>
<comment type="caution">
    <text evidence="2">The sequence shown here is derived from an EMBL/GenBank/DDBJ whole genome shotgun (WGS) entry which is preliminary data.</text>
</comment>
<proteinExistence type="predicted"/>
<protein>
    <submittedName>
        <fullName evidence="2">Uncharacterized protein</fullName>
    </submittedName>
</protein>
<accession>A0ABV6RP41</accession>
<evidence type="ECO:0000313" key="3">
    <source>
        <dbReference type="Proteomes" id="UP001589896"/>
    </source>
</evidence>
<evidence type="ECO:0000256" key="1">
    <source>
        <dbReference type="SAM" id="MobiDB-lite"/>
    </source>
</evidence>
<dbReference type="EMBL" id="JBHLTG010000002">
    <property type="protein sequence ID" value="MFC0678756.1"/>
    <property type="molecule type" value="Genomic_DNA"/>
</dbReference>
<gene>
    <name evidence="2" type="ORF">ACFFGH_12980</name>
</gene>
<feature type="compositionally biased region" description="Polar residues" evidence="1">
    <location>
        <begin position="62"/>
        <end position="88"/>
    </location>
</feature>
<feature type="compositionally biased region" description="Low complexity" evidence="1">
    <location>
        <begin position="1"/>
        <end position="14"/>
    </location>
</feature>
<sequence>MSDTTASDDTSDPTGTQHLGTDSDPLASGTAVPSDADPASTIPMQADGGRPDGDPAALANDGQPSTEVASGTPQSIVPPTQNSDDPRT</sequence>